<dbReference type="CDD" id="cd00221">
    <property type="entry name" value="Vsr"/>
    <property type="match status" value="1"/>
</dbReference>
<dbReference type="InterPro" id="IPR004603">
    <property type="entry name" value="DNA_mismatch_endonuc_vsr"/>
</dbReference>
<evidence type="ECO:0000256" key="2">
    <source>
        <dbReference type="ARBA" id="ARBA00022759"/>
    </source>
</evidence>
<comment type="similarity">
    <text evidence="6">Belongs to the Vsr family.</text>
</comment>
<name>A0ABS0RHQ4_9ACTN</name>
<evidence type="ECO:0000256" key="7">
    <source>
        <dbReference type="SAM" id="MobiDB-lite"/>
    </source>
</evidence>
<proteinExistence type="inferred from homology"/>
<feature type="region of interest" description="Disordered" evidence="7">
    <location>
        <begin position="1"/>
        <end position="27"/>
    </location>
</feature>
<protein>
    <submittedName>
        <fullName evidence="8">Very short patch repair endonuclease</fullName>
    </submittedName>
</protein>
<evidence type="ECO:0000313" key="8">
    <source>
        <dbReference type="EMBL" id="MBI0316968.1"/>
    </source>
</evidence>
<evidence type="ECO:0000256" key="6">
    <source>
        <dbReference type="ARBA" id="ARBA00029466"/>
    </source>
</evidence>
<keyword evidence="9" id="KW-1185">Reference proteome</keyword>
<feature type="compositionally biased region" description="Basic and acidic residues" evidence="7">
    <location>
        <begin position="13"/>
        <end position="26"/>
    </location>
</feature>
<dbReference type="Proteomes" id="UP000638849">
    <property type="component" value="Unassembled WGS sequence"/>
</dbReference>
<evidence type="ECO:0000256" key="1">
    <source>
        <dbReference type="ARBA" id="ARBA00022722"/>
    </source>
</evidence>
<dbReference type="Pfam" id="PF03852">
    <property type="entry name" value="Vsr"/>
    <property type="match status" value="1"/>
</dbReference>
<comment type="caution">
    <text evidence="8">The sequence shown here is derived from an EMBL/GenBank/DDBJ whole genome shotgun (WGS) entry which is preliminary data.</text>
</comment>
<dbReference type="SUPFAM" id="SSF52980">
    <property type="entry name" value="Restriction endonuclease-like"/>
    <property type="match status" value="1"/>
</dbReference>
<evidence type="ECO:0000256" key="5">
    <source>
        <dbReference type="ARBA" id="ARBA00023204"/>
    </source>
</evidence>
<gene>
    <name evidence="8" type="ORF">JBF12_29085</name>
</gene>
<organism evidence="8 9">
    <name type="scientific">Streptomyces javensis</name>
    <dbReference type="NCBI Taxonomy" id="114698"/>
    <lineage>
        <taxon>Bacteria</taxon>
        <taxon>Bacillati</taxon>
        <taxon>Actinomycetota</taxon>
        <taxon>Actinomycetes</taxon>
        <taxon>Kitasatosporales</taxon>
        <taxon>Streptomycetaceae</taxon>
        <taxon>Streptomyces</taxon>
        <taxon>Streptomyces violaceusniger group</taxon>
    </lineage>
</organism>
<dbReference type="GO" id="GO:0004519">
    <property type="term" value="F:endonuclease activity"/>
    <property type="evidence" value="ECO:0007669"/>
    <property type="project" value="UniProtKB-KW"/>
</dbReference>
<dbReference type="InterPro" id="IPR011335">
    <property type="entry name" value="Restrct_endonuc-II-like"/>
</dbReference>
<dbReference type="Gene3D" id="3.40.960.10">
    <property type="entry name" value="VSR Endonuclease"/>
    <property type="match status" value="1"/>
</dbReference>
<dbReference type="NCBIfam" id="TIGR00632">
    <property type="entry name" value="vsr"/>
    <property type="match status" value="1"/>
</dbReference>
<keyword evidence="5" id="KW-0234">DNA repair</keyword>
<evidence type="ECO:0000313" key="9">
    <source>
        <dbReference type="Proteomes" id="UP000638849"/>
    </source>
</evidence>
<dbReference type="RefSeq" id="WP_198279750.1">
    <property type="nucleotide sequence ID" value="NZ_BAAAIF010000097.1"/>
</dbReference>
<keyword evidence="1" id="KW-0540">Nuclease</keyword>
<evidence type="ECO:0000256" key="3">
    <source>
        <dbReference type="ARBA" id="ARBA00022763"/>
    </source>
</evidence>
<keyword evidence="2 8" id="KW-0255">Endonuclease</keyword>
<keyword evidence="3" id="KW-0227">DNA damage</keyword>
<sequence length="245" mass="27428">MPPDQAWKPRAGVGRETRAAEQDRAAGSRLARAVDIGDGRYARASIALRLYRSTRRIRAYLRWSQEGETQERYVGEVDATTRAANLEQAWSMAHAAGYVTTESVPPGSWASSPASRAVMSANKGRDTKPEKLLRSALHRRGLRYRVGARPLPNLRRTADVVFTKAHVAVFVDGCYWHGCPEHHRPAKKGAAFWQEKIAGNRARDAETDEALRNAGWSVIRVWEHEDPEQAAEKILKTVKSRPKPL</sequence>
<dbReference type="EMBL" id="JAEEAQ010000354">
    <property type="protein sequence ID" value="MBI0316968.1"/>
    <property type="molecule type" value="Genomic_DNA"/>
</dbReference>
<accession>A0ABS0RHQ4</accession>
<keyword evidence="4" id="KW-0378">Hydrolase</keyword>
<reference evidence="8 9" key="1">
    <citation type="submission" date="2020-12" db="EMBL/GenBank/DDBJ databases">
        <authorList>
            <person name="Kusuma A.B."/>
            <person name="Nouioui I."/>
            <person name="Goodfellow M."/>
        </authorList>
    </citation>
    <scope>NUCLEOTIDE SEQUENCE [LARGE SCALE GENOMIC DNA]</scope>
    <source>
        <strain evidence="8 9">DSM 41764</strain>
    </source>
</reference>
<evidence type="ECO:0000256" key="4">
    <source>
        <dbReference type="ARBA" id="ARBA00022801"/>
    </source>
</evidence>